<evidence type="ECO:0000313" key="11">
    <source>
        <dbReference type="Proteomes" id="UP000031535"/>
    </source>
</evidence>
<gene>
    <name evidence="10" type="ORF">UCMB321_3268</name>
    <name evidence="9" type="ORF">UCMB321_5603</name>
</gene>
<dbReference type="InterPro" id="IPR011701">
    <property type="entry name" value="MFS"/>
</dbReference>
<keyword evidence="6 7" id="KW-0472">Membrane</keyword>
<dbReference type="EMBL" id="JXDG01000042">
    <property type="protein sequence ID" value="KIH82813.1"/>
    <property type="molecule type" value="Genomic_DNA"/>
</dbReference>
<comment type="caution">
    <text evidence="10">The sequence shown here is derived from an EMBL/GenBank/DDBJ whole genome shotgun (WGS) entry which is preliminary data.</text>
</comment>
<dbReference type="OrthoDB" id="4109786at2"/>
<evidence type="ECO:0000256" key="5">
    <source>
        <dbReference type="ARBA" id="ARBA00022989"/>
    </source>
</evidence>
<comment type="subcellular location">
    <subcellularLocation>
        <location evidence="1">Cell membrane</location>
        <topology evidence="1">Multi-pass membrane protein</topology>
    </subcellularLocation>
</comment>
<feature type="transmembrane region" description="Helical" evidence="7">
    <location>
        <begin position="376"/>
        <end position="395"/>
    </location>
</feature>
<keyword evidence="11" id="KW-1185">Reference proteome</keyword>
<dbReference type="PROSITE" id="PS50850">
    <property type="entry name" value="MFS"/>
    <property type="match status" value="1"/>
</dbReference>
<accession>A0A0C2EVQ8</accession>
<evidence type="ECO:0000256" key="2">
    <source>
        <dbReference type="ARBA" id="ARBA00022448"/>
    </source>
</evidence>
<feature type="transmembrane region" description="Helical" evidence="7">
    <location>
        <begin position="401"/>
        <end position="422"/>
    </location>
</feature>
<feature type="transmembrane region" description="Helical" evidence="7">
    <location>
        <begin position="314"/>
        <end position="333"/>
    </location>
</feature>
<sequence>MDDFDHRALRNKLDLRRVRSASDAMQSTKVGRASRHFDRITGGVGLATTVLLFLQFLVNLSVFGSFPLLAAFLSVERHLSSGDIASVLTVSLLSSRLLPLILGSATDRFSSRVLASLGLVCRALGFIGLGHVLDFPALAACAFLGGLGAALYETTAYSVFGTLKTDIRSRVFVLNNLVLNLGALVGPTVLFVLPVHSGAFPFEVSGYIFAALALVAPFAAVRRRVNERPRRGASVFFDAFHDRQFRRLCLALIPFWTVYTQIYVFIPLTFAQGVSGYNGVRPLYIANALFGVLTALLGMRWFQRTKWQSLMSIGHLALLACFALAALIFLREWNSQQSLVILVVIALVFTFGESLILPASNIALAELTTESNAGTYFGASAVSWAIGGALGNYLGSMGARWTPISMGWLVFAVVSMVGLLCFKRFEHAK</sequence>
<keyword evidence="3" id="KW-1003">Cell membrane</keyword>
<feature type="transmembrane region" description="Helical" evidence="7">
    <location>
        <begin position="283"/>
        <end position="302"/>
    </location>
</feature>
<evidence type="ECO:0000313" key="9">
    <source>
        <dbReference type="EMBL" id="KIH80657.1"/>
    </source>
</evidence>
<keyword evidence="5 7" id="KW-1133">Transmembrane helix</keyword>
<feature type="transmembrane region" description="Helical" evidence="7">
    <location>
        <begin position="172"/>
        <end position="192"/>
    </location>
</feature>
<dbReference type="InterPro" id="IPR020846">
    <property type="entry name" value="MFS_dom"/>
</dbReference>
<proteinExistence type="predicted"/>
<dbReference type="InterPro" id="IPR050171">
    <property type="entry name" value="MFS_Transporters"/>
</dbReference>
<dbReference type="PANTHER" id="PTHR23517:SF2">
    <property type="entry name" value="MULTIDRUG RESISTANCE PROTEIN MDTH"/>
    <property type="match status" value="1"/>
</dbReference>
<feature type="transmembrane region" description="Helical" evidence="7">
    <location>
        <begin position="248"/>
        <end position="271"/>
    </location>
</feature>
<evidence type="ECO:0000259" key="8">
    <source>
        <dbReference type="PROSITE" id="PS50850"/>
    </source>
</evidence>
<feature type="transmembrane region" description="Helical" evidence="7">
    <location>
        <begin position="44"/>
        <end position="72"/>
    </location>
</feature>
<evidence type="ECO:0000256" key="1">
    <source>
        <dbReference type="ARBA" id="ARBA00004651"/>
    </source>
</evidence>
<keyword evidence="4 7" id="KW-0812">Transmembrane</keyword>
<dbReference type="RefSeq" id="WP_040068698.1">
    <property type="nucleotide sequence ID" value="NZ_JXDG01000042.1"/>
</dbReference>
<dbReference type="Pfam" id="PF07690">
    <property type="entry name" value="MFS_1"/>
    <property type="match status" value="1"/>
</dbReference>
<dbReference type="AlphaFoldDB" id="A0A0C2EVQ8"/>
<feature type="transmembrane region" description="Helical" evidence="7">
    <location>
        <begin position="114"/>
        <end position="131"/>
    </location>
</feature>
<feature type="domain" description="Major facilitator superfamily (MFS) profile" evidence="8">
    <location>
        <begin position="47"/>
        <end position="429"/>
    </location>
</feature>
<evidence type="ECO:0000256" key="3">
    <source>
        <dbReference type="ARBA" id="ARBA00022475"/>
    </source>
</evidence>
<feature type="transmembrane region" description="Helical" evidence="7">
    <location>
        <begin position="204"/>
        <end position="221"/>
    </location>
</feature>
<organism evidence="10 11">
    <name type="scientific">Pseudomonas batumici</name>
    <dbReference type="NCBI Taxonomy" id="226910"/>
    <lineage>
        <taxon>Bacteria</taxon>
        <taxon>Pseudomonadati</taxon>
        <taxon>Pseudomonadota</taxon>
        <taxon>Gammaproteobacteria</taxon>
        <taxon>Pseudomonadales</taxon>
        <taxon>Pseudomonadaceae</taxon>
        <taxon>Pseudomonas</taxon>
    </lineage>
</organism>
<feature type="transmembrane region" description="Helical" evidence="7">
    <location>
        <begin position="137"/>
        <end position="160"/>
    </location>
</feature>
<dbReference type="STRING" id="226910.UCMB321_3268"/>
<dbReference type="EMBL" id="JXDG01000080">
    <property type="protein sequence ID" value="KIH80657.1"/>
    <property type="molecule type" value="Genomic_DNA"/>
</dbReference>
<dbReference type="PATRIC" id="fig|226910.6.peg.3257"/>
<keyword evidence="2" id="KW-0813">Transport</keyword>
<evidence type="ECO:0000256" key="6">
    <source>
        <dbReference type="ARBA" id="ARBA00023136"/>
    </source>
</evidence>
<evidence type="ECO:0000256" key="7">
    <source>
        <dbReference type="SAM" id="Phobius"/>
    </source>
</evidence>
<dbReference type="PANTHER" id="PTHR23517">
    <property type="entry name" value="RESISTANCE PROTEIN MDTM, PUTATIVE-RELATED-RELATED"/>
    <property type="match status" value="1"/>
</dbReference>
<dbReference type="Proteomes" id="UP000031535">
    <property type="component" value="Unassembled WGS sequence"/>
</dbReference>
<feature type="transmembrane region" description="Helical" evidence="7">
    <location>
        <begin position="84"/>
        <end position="102"/>
    </location>
</feature>
<dbReference type="Gene3D" id="1.20.1250.20">
    <property type="entry name" value="MFS general substrate transporter like domains"/>
    <property type="match status" value="1"/>
</dbReference>
<dbReference type="SUPFAM" id="SSF103473">
    <property type="entry name" value="MFS general substrate transporter"/>
    <property type="match status" value="1"/>
</dbReference>
<dbReference type="GO" id="GO:0022857">
    <property type="term" value="F:transmembrane transporter activity"/>
    <property type="evidence" value="ECO:0007669"/>
    <property type="project" value="InterPro"/>
</dbReference>
<reference evidence="10 11" key="1">
    <citation type="submission" date="2015-01" db="EMBL/GenBank/DDBJ databases">
        <title>Complete genome of Pseudomonas batumici UCM B-321 producer of the batumin antibiotic with strong antistaphilococcal and potential anticancer activity.</title>
        <authorList>
            <person name="Klochko V.V."/>
            <person name="Zelena L.B."/>
            <person name="Elena K.A."/>
            <person name="Reva O.N."/>
        </authorList>
    </citation>
    <scope>NUCLEOTIDE SEQUENCE [LARGE SCALE GENOMIC DNA]</scope>
    <source>
        <strain evidence="10 11">UCM B-321</strain>
    </source>
</reference>
<protein>
    <recommendedName>
        <fullName evidence="8">Major facilitator superfamily (MFS) profile domain-containing protein</fullName>
    </recommendedName>
</protein>
<name>A0A0C2EVQ8_9PSED</name>
<dbReference type="InterPro" id="IPR036259">
    <property type="entry name" value="MFS_trans_sf"/>
</dbReference>
<evidence type="ECO:0000313" key="10">
    <source>
        <dbReference type="EMBL" id="KIH82813.1"/>
    </source>
</evidence>
<dbReference type="GO" id="GO:0005886">
    <property type="term" value="C:plasma membrane"/>
    <property type="evidence" value="ECO:0007669"/>
    <property type="project" value="UniProtKB-SubCell"/>
</dbReference>
<evidence type="ECO:0000256" key="4">
    <source>
        <dbReference type="ARBA" id="ARBA00022692"/>
    </source>
</evidence>
<feature type="transmembrane region" description="Helical" evidence="7">
    <location>
        <begin position="339"/>
        <end position="364"/>
    </location>
</feature>